<evidence type="ECO:0000313" key="5">
    <source>
        <dbReference type="Proteomes" id="UP000297564"/>
    </source>
</evidence>
<dbReference type="PROSITE" id="PS51782">
    <property type="entry name" value="LYSM"/>
    <property type="match status" value="1"/>
</dbReference>
<sequence length="350" mass="35665">MPQLLWQGRKELLVLLSVAVLAGCASRTRGPAPIEDRSALGRGAQQASVANTPPTVVATPVSPGLAEPPADVPRLPLGAENAGKPGYYTIRPGDTLIRIALDTGNNWRDIARWNNIDNPNLIEVGQVLRIVAPVATASGSGEGGTTRPVAPPAVAGSPVPPPGGSRVVAPVTVPPPAGSVAQAPTAPAAPAPAAPVPPPAPAPAPSPAPAPAATAPAPSAPVPAADEAVAWAWPAPGNTAVLAGFDEARNKGVDIAGKQGDPVIAAADGRVVYAGAGLRGYGNLVILKHNNTYLTAYAHNQTLLVKEDQVVRKGQKIAEMGSTDADRVKLHFEIRRQGKPVDPARYLGSR</sequence>
<evidence type="ECO:0000259" key="3">
    <source>
        <dbReference type="PROSITE" id="PS51782"/>
    </source>
</evidence>
<dbReference type="GO" id="GO:0009279">
    <property type="term" value="C:cell outer membrane"/>
    <property type="evidence" value="ECO:0007669"/>
    <property type="project" value="TreeGrafter"/>
</dbReference>
<feature type="compositionally biased region" description="Low complexity" evidence="2">
    <location>
        <begin position="211"/>
        <end position="221"/>
    </location>
</feature>
<evidence type="ECO:0000256" key="1">
    <source>
        <dbReference type="ARBA" id="ARBA00038420"/>
    </source>
</evidence>
<dbReference type="Gene3D" id="2.70.70.10">
    <property type="entry name" value="Glucose Permease (Domain IIA)"/>
    <property type="match status" value="1"/>
</dbReference>
<dbReference type="SUPFAM" id="SSF54106">
    <property type="entry name" value="LysM domain"/>
    <property type="match status" value="1"/>
</dbReference>
<dbReference type="InterPro" id="IPR011055">
    <property type="entry name" value="Dup_hybrid_motif"/>
</dbReference>
<dbReference type="Pfam" id="PF01551">
    <property type="entry name" value="Peptidase_M23"/>
    <property type="match status" value="1"/>
</dbReference>
<dbReference type="CDD" id="cd12797">
    <property type="entry name" value="M23_peptidase"/>
    <property type="match status" value="1"/>
</dbReference>
<dbReference type="Gene3D" id="3.10.350.10">
    <property type="entry name" value="LysM domain"/>
    <property type="match status" value="1"/>
</dbReference>
<dbReference type="SUPFAM" id="SSF51261">
    <property type="entry name" value="Duplicated hybrid motif"/>
    <property type="match status" value="1"/>
</dbReference>
<evidence type="ECO:0000313" key="4">
    <source>
        <dbReference type="EMBL" id="TFY96808.1"/>
    </source>
</evidence>
<feature type="compositionally biased region" description="Low complexity" evidence="2">
    <location>
        <begin position="137"/>
        <end position="157"/>
    </location>
</feature>
<dbReference type="OrthoDB" id="9795421at2"/>
<dbReference type="InterPro" id="IPR036779">
    <property type="entry name" value="LysM_dom_sf"/>
</dbReference>
<comment type="similarity">
    <text evidence="1">Belongs to the E.coli NlpD/Haemophilus LppB family.</text>
</comment>
<feature type="compositionally biased region" description="Pro residues" evidence="2">
    <location>
        <begin position="187"/>
        <end position="210"/>
    </location>
</feature>
<dbReference type="AlphaFoldDB" id="A0A4Z0BFZ8"/>
<proteinExistence type="inferred from homology"/>
<accession>A0A4Z0BFZ8</accession>
<reference evidence="4 5" key="1">
    <citation type="submission" date="2019-03" db="EMBL/GenBank/DDBJ databases">
        <title>Ramlibacter rhizophilus CCTCC AB2015357, whole genome shotgun sequence.</title>
        <authorList>
            <person name="Zhang X."/>
            <person name="Feng G."/>
            <person name="Zhu H."/>
        </authorList>
    </citation>
    <scope>NUCLEOTIDE SEQUENCE [LARGE SCALE GENOMIC DNA]</scope>
    <source>
        <strain evidence="4 5">CCTCC AB2015357</strain>
    </source>
</reference>
<dbReference type="PANTHER" id="PTHR21666:SF263">
    <property type="entry name" value="MUREIN HYDROLASE ACTIVATOR NLPD"/>
    <property type="match status" value="1"/>
</dbReference>
<comment type="caution">
    <text evidence="4">The sequence shown here is derived from an EMBL/GenBank/DDBJ whole genome shotgun (WGS) entry which is preliminary data.</text>
</comment>
<organism evidence="4 5">
    <name type="scientific">Ramlibacter rhizophilus</name>
    <dbReference type="NCBI Taxonomy" id="1781167"/>
    <lineage>
        <taxon>Bacteria</taxon>
        <taxon>Pseudomonadati</taxon>
        <taxon>Pseudomonadota</taxon>
        <taxon>Betaproteobacteria</taxon>
        <taxon>Burkholderiales</taxon>
        <taxon>Comamonadaceae</taxon>
        <taxon>Ramlibacter</taxon>
    </lineage>
</organism>
<dbReference type="Pfam" id="PF01476">
    <property type="entry name" value="LysM"/>
    <property type="match status" value="1"/>
</dbReference>
<gene>
    <name evidence="4" type="ORF">EZ242_19190</name>
</gene>
<name>A0A4Z0BFZ8_9BURK</name>
<evidence type="ECO:0000256" key="2">
    <source>
        <dbReference type="SAM" id="MobiDB-lite"/>
    </source>
</evidence>
<feature type="region of interest" description="Disordered" evidence="2">
    <location>
        <begin position="31"/>
        <end position="55"/>
    </location>
</feature>
<dbReference type="InterPro" id="IPR050570">
    <property type="entry name" value="Cell_wall_metabolism_enzyme"/>
</dbReference>
<feature type="region of interest" description="Disordered" evidence="2">
    <location>
        <begin position="137"/>
        <end position="221"/>
    </location>
</feature>
<dbReference type="GO" id="GO:0004222">
    <property type="term" value="F:metalloendopeptidase activity"/>
    <property type="evidence" value="ECO:0007669"/>
    <property type="project" value="TreeGrafter"/>
</dbReference>
<dbReference type="EMBL" id="SMLL01000008">
    <property type="protein sequence ID" value="TFY96808.1"/>
    <property type="molecule type" value="Genomic_DNA"/>
</dbReference>
<dbReference type="Proteomes" id="UP000297564">
    <property type="component" value="Unassembled WGS sequence"/>
</dbReference>
<dbReference type="SMART" id="SM00257">
    <property type="entry name" value="LysM"/>
    <property type="match status" value="1"/>
</dbReference>
<dbReference type="CDD" id="cd00118">
    <property type="entry name" value="LysM"/>
    <property type="match status" value="1"/>
</dbReference>
<dbReference type="InterPro" id="IPR018392">
    <property type="entry name" value="LysM"/>
</dbReference>
<protein>
    <submittedName>
        <fullName evidence="4">LysM peptidoglycan-binding domain-containing protein</fullName>
    </submittedName>
</protein>
<dbReference type="GO" id="GO:0032153">
    <property type="term" value="C:cell division site"/>
    <property type="evidence" value="ECO:0007669"/>
    <property type="project" value="TreeGrafter"/>
</dbReference>
<dbReference type="PANTHER" id="PTHR21666">
    <property type="entry name" value="PEPTIDASE-RELATED"/>
    <property type="match status" value="1"/>
</dbReference>
<feature type="domain" description="LysM" evidence="3">
    <location>
        <begin position="86"/>
        <end position="130"/>
    </location>
</feature>
<dbReference type="RefSeq" id="WP_135286819.1">
    <property type="nucleotide sequence ID" value="NZ_SMLL01000008.1"/>
</dbReference>
<keyword evidence="5" id="KW-1185">Reference proteome</keyword>
<dbReference type="InterPro" id="IPR016047">
    <property type="entry name" value="M23ase_b-sheet_dom"/>
</dbReference>